<organism evidence="1 2">
    <name type="scientific">Microbacterium esteraromaticum</name>
    <dbReference type="NCBI Taxonomy" id="57043"/>
    <lineage>
        <taxon>Bacteria</taxon>
        <taxon>Bacillati</taxon>
        <taxon>Actinomycetota</taxon>
        <taxon>Actinomycetes</taxon>
        <taxon>Micrococcales</taxon>
        <taxon>Microbacteriaceae</taxon>
        <taxon>Microbacterium</taxon>
    </lineage>
</organism>
<dbReference type="AlphaFoldDB" id="A0A1R4JXB3"/>
<reference evidence="1 2" key="1">
    <citation type="submission" date="2017-02" db="EMBL/GenBank/DDBJ databases">
        <authorList>
            <person name="Peterson S.W."/>
        </authorList>
    </citation>
    <scope>NUCLEOTIDE SEQUENCE [LARGE SCALE GENOMIC DNA]</scope>
    <source>
        <strain evidence="1 2">B Mb 05.01</strain>
    </source>
</reference>
<proteinExistence type="predicted"/>
<gene>
    <name evidence="1" type="ORF">FM104_09350</name>
</gene>
<name>A0A1R4JXB3_9MICO</name>
<evidence type="ECO:0000313" key="1">
    <source>
        <dbReference type="EMBL" id="SJN36697.1"/>
    </source>
</evidence>
<keyword evidence="2" id="KW-1185">Reference proteome</keyword>
<dbReference type="EMBL" id="FUKO01000021">
    <property type="protein sequence ID" value="SJN36697.1"/>
    <property type="molecule type" value="Genomic_DNA"/>
</dbReference>
<evidence type="ECO:0000313" key="2">
    <source>
        <dbReference type="Proteomes" id="UP000196320"/>
    </source>
</evidence>
<accession>A0A1R4JXB3</accession>
<protein>
    <submittedName>
        <fullName evidence="1">Uncharacterized protein</fullName>
    </submittedName>
</protein>
<sequence length="63" mass="6415">MGTREWLTANNGEVVPASVVSEITDAGGGPAAGAWWVGESGADGNFLSDAAIDWIEEAANGEH</sequence>
<dbReference type="Proteomes" id="UP000196320">
    <property type="component" value="Unassembled WGS sequence"/>
</dbReference>